<dbReference type="GeneID" id="113507722"/>
<dbReference type="KEGG" id="tnl:113507722"/>
<gene>
    <name evidence="5" type="primary">LOC113507722</name>
</gene>
<keyword evidence="4" id="KW-1185">Reference proteome</keyword>
<keyword evidence="2" id="KW-0812">Transmembrane</keyword>
<feature type="compositionally biased region" description="Low complexity" evidence="1">
    <location>
        <begin position="251"/>
        <end position="275"/>
    </location>
</feature>
<feature type="region of interest" description="Disordered" evidence="1">
    <location>
        <begin position="238"/>
        <end position="289"/>
    </location>
</feature>
<feature type="compositionally biased region" description="Low complexity" evidence="1">
    <location>
        <begin position="129"/>
        <end position="151"/>
    </location>
</feature>
<dbReference type="OrthoDB" id="7473982at2759"/>
<sequence>MFEFRILLCSLLIISCTIAENVPPPHVESPPEAEKLSMPKVQWDNILKEAKEVCKCTTKPIEIITPAPSPNPCEAKATNVFFELNSTELAPLDNLCKSIRDANFIVTAIKPAQNPPAAAASTNTKEIVSPSTAAPTSSTSGAGSIATEASTNTSGTAKPATAASTDSSGAVKPATAESTNTSGTVKPATLAPTNTSGAATPATATPTNTSAAATPATVATTNTTGAETAATVAITNTTGTVPPATATSTNTSGIITPATAAPTNTSGAAAPVTTTPKPPVAENLPPSSKTKQSFSLKEILLTFFGAFGAGILIAVAAKIVHTKYRSRTYEVPAEQELH</sequence>
<evidence type="ECO:0000256" key="3">
    <source>
        <dbReference type="SAM" id="SignalP"/>
    </source>
</evidence>
<feature type="signal peptide" evidence="3">
    <location>
        <begin position="1"/>
        <end position="19"/>
    </location>
</feature>
<evidence type="ECO:0000256" key="2">
    <source>
        <dbReference type="SAM" id="Phobius"/>
    </source>
</evidence>
<evidence type="ECO:0000313" key="4">
    <source>
        <dbReference type="Proteomes" id="UP000322000"/>
    </source>
</evidence>
<feature type="transmembrane region" description="Helical" evidence="2">
    <location>
        <begin position="299"/>
        <end position="320"/>
    </location>
</feature>
<dbReference type="InParanoid" id="A0A7E5WZZ1"/>
<feature type="chain" id="PRO_5028829912" evidence="3">
    <location>
        <begin position="20"/>
        <end position="338"/>
    </location>
</feature>
<feature type="compositionally biased region" description="Polar residues" evidence="1">
    <location>
        <begin position="238"/>
        <end position="250"/>
    </location>
</feature>
<keyword evidence="2" id="KW-0472">Membrane</keyword>
<feature type="compositionally biased region" description="Polar residues" evidence="1">
    <location>
        <begin position="152"/>
        <end position="168"/>
    </location>
</feature>
<keyword evidence="3" id="KW-0732">Signal</keyword>
<evidence type="ECO:0000256" key="1">
    <source>
        <dbReference type="SAM" id="MobiDB-lite"/>
    </source>
</evidence>
<evidence type="ECO:0000313" key="5">
    <source>
        <dbReference type="RefSeq" id="XP_026746465.1"/>
    </source>
</evidence>
<reference evidence="5" key="1">
    <citation type="submission" date="2025-08" db="UniProtKB">
        <authorList>
            <consortium name="RefSeq"/>
        </authorList>
    </citation>
    <scope>IDENTIFICATION</scope>
</reference>
<feature type="region of interest" description="Disordered" evidence="1">
    <location>
        <begin position="114"/>
        <end position="217"/>
    </location>
</feature>
<proteinExistence type="predicted"/>
<name>A0A7E5WZZ1_TRINI</name>
<protein>
    <submittedName>
        <fullName evidence="5">Ice-structuring glycoprotein-like isoform X1</fullName>
    </submittedName>
</protein>
<dbReference type="PROSITE" id="PS51257">
    <property type="entry name" value="PROKAR_LIPOPROTEIN"/>
    <property type="match status" value="1"/>
</dbReference>
<accession>A0A7E5WZZ1</accession>
<organism evidence="4 5">
    <name type="scientific">Trichoplusia ni</name>
    <name type="common">Cabbage looper</name>
    <dbReference type="NCBI Taxonomy" id="7111"/>
    <lineage>
        <taxon>Eukaryota</taxon>
        <taxon>Metazoa</taxon>
        <taxon>Ecdysozoa</taxon>
        <taxon>Arthropoda</taxon>
        <taxon>Hexapoda</taxon>
        <taxon>Insecta</taxon>
        <taxon>Pterygota</taxon>
        <taxon>Neoptera</taxon>
        <taxon>Endopterygota</taxon>
        <taxon>Lepidoptera</taxon>
        <taxon>Glossata</taxon>
        <taxon>Ditrysia</taxon>
        <taxon>Noctuoidea</taxon>
        <taxon>Noctuidae</taxon>
        <taxon>Plusiinae</taxon>
        <taxon>Trichoplusia</taxon>
    </lineage>
</organism>
<dbReference type="RefSeq" id="XP_026746465.1">
    <property type="nucleotide sequence ID" value="XM_026890664.1"/>
</dbReference>
<keyword evidence="2" id="KW-1133">Transmembrane helix</keyword>
<dbReference type="Proteomes" id="UP000322000">
    <property type="component" value="Unplaced"/>
</dbReference>
<feature type="compositionally biased region" description="Low complexity" evidence="1">
    <location>
        <begin position="191"/>
        <end position="217"/>
    </location>
</feature>
<dbReference type="AlphaFoldDB" id="A0A7E5WZZ1"/>